<keyword evidence="2" id="KW-1185">Reference proteome</keyword>
<sequence length="639" mass="70951">MLRTLFFFIWAAFVVARSPTGGYAPGTVACPKGVKSFIREGNTISNEEKDWIKERHKITDQALAEFLKSVNMTDFDVDEFMTKNSSLLVNIAVSVSGGGYRSMLTGAGQVAALDNRTQDALEVGLGGILQSSTYFAGLSGGAWLVGSLTMQDFASVDQIVFEDPDDLWNLTETRQLPNTTSLWKVIYPAIRLDAIGVLSHINNWNNGIQLDLEKKEAAGYETTITDAWGRALAFQLFPKGKDNHGAATTWSDIRDLNAFKNHEMPFPILVSLARQPDSIFYSLNSTVVEANPFEMGSFDTDLNTFVDIKYLGTNLVDGKSNGSCVAGYDNAGFMIGTSSSLFNQFLYTLVCEECKLVGKPFDYVLKPILKRFLLKISSDKDDVAVVKPNPFYHSRYGTDNNITTDESLVLFDGGLGGETIPLSNLMTKERKLDAVFAFDNANWPNGSSLVDAYLRQFVDKGESSLCPYVPDAISFMQQNLTAKPTFFGCDAKNLTDLAKDGVVPPLVIYLANRPYEFLSNTSTFQNSYTDQEKKAMIQNGFDITSRLNGTIDEEYRACIGCAVIRREQERLGQQQTDQCKKCFKRYCWDGTISRMNTTNYSPPVNFTNSGLTNRSMDVPTLKINESPKSSFSIFSLFKI</sequence>
<gene>
    <name evidence="1" type="ORF">QFC19_005681</name>
</gene>
<proteinExistence type="predicted"/>
<dbReference type="EMBL" id="JASBWR010000065">
    <property type="protein sequence ID" value="KAJ9100148.1"/>
    <property type="molecule type" value="Genomic_DNA"/>
</dbReference>
<evidence type="ECO:0000313" key="2">
    <source>
        <dbReference type="Proteomes" id="UP001241377"/>
    </source>
</evidence>
<name>A0ACC2VLA4_9TREE</name>
<accession>A0ACC2VLA4</accession>
<dbReference type="Proteomes" id="UP001241377">
    <property type="component" value="Unassembled WGS sequence"/>
</dbReference>
<organism evidence="1 2">
    <name type="scientific">Naganishia cerealis</name>
    <dbReference type="NCBI Taxonomy" id="610337"/>
    <lineage>
        <taxon>Eukaryota</taxon>
        <taxon>Fungi</taxon>
        <taxon>Dikarya</taxon>
        <taxon>Basidiomycota</taxon>
        <taxon>Agaricomycotina</taxon>
        <taxon>Tremellomycetes</taxon>
        <taxon>Filobasidiales</taxon>
        <taxon>Filobasidiaceae</taxon>
        <taxon>Naganishia</taxon>
    </lineage>
</organism>
<evidence type="ECO:0000313" key="1">
    <source>
        <dbReference type="EMBL" id="KAJ9100148.1"/>
    </source>
</evidence>
<protein>
    <submittedName>
        <fullName evidence="1">Uncharacterized protein</fullName>
    </submittedName>
</protein>
<reference evidence="1" key="1">
    <citation type="submission" date="2023-04" db="EMBL/GenBank/DDBJ databases">
        <title>Draft Genome sequencing of Naganishia species isolated from polar environments using Oxford Nanopore Technology.</title>
        <authorList>
            <person name="Leo P."/>
            <person name="Venkateswaran K."/>
        </authorList>
    </citation>
    <scope>NUCLEOTIDE SEQUENCE</scope>
    <source>
        <strain evidence="1">MNA-CCFEE 5261</strain>
    </source>
</reference>
<comment type="caution">
    <text evidence="1">The sequence shown here is derived from an EMBL/GenBank/DDBJ whole genome shotgun (WGS) entry which is preliminary data.</text>
</comment>